<feature type="domain" description="CUB" evidence="4">
    <location>
        <begin position="143"/>
        <end position="246"/>
    </location>
</feature>
<comment type="caution">
    <text evidence="5">The sequence shown here is derived from an EMBL/GenBank/DDBJ whole genome shotgun (WGS) entry which is preliminary data.</text>
</comment>
<dbReference type="SUPFAM" id="SSF49854">
    <property type="entry name" value="Spermadhesin, CUB domain"/>
    <property type="match status" value="2"/>
</dbReference>
<gene>
    <name evidence="5" type="ORF">MSPICULIGERA_LOCUS17609</name>
</gene>
<dbReference type="AlphaFoldDB" id="A0AA36D1V5"/>
<dbReference type="Proteomes" id="UP001177023">
    <property type="component" value="Unassembled WGS sequence"/>
</dbReference>
<evidence type="ECO:0000256" key="3">
    <source>
        <dbReference type="PROSITE-ProRule" id="PRU00059"/>
    </source>
</evidence>
<dbReference type="InterPro" id="IPR035914">
    <property type="entry name" value="Sperma_CUB_dom_sf"/>
</dbReference>
<organism evidence="5 6">
    <name type="scientific">Mesorhabditis spiculigera</name>
    <dbReference type="NCBI Taxonomy" id="96644"/>
    <lineage>
        <taxon>Eukaryota</taxon>
        <taxon>Metazoa</taxon>
        <taxon>Ecdysozoa</taxon>
        <taxon>Nematoda</taxon>
        <taxon>Chromadorea</taxon>
        <taxon>Rhabditida</taxon>
        <taxon>Rhabditina</taxon>
        <taxon>Rhabditomorpha</taxon>
        <taxon>Rhabditoidea</taxon>
        <taxon>Rhabditidae</taxon>
        <taxon>Mesorhabditinae</taxon>
        <taxon>Mesorhabditis</taxon>
    </lineage>
</organism>
<evidence type="ECO:0000256" key="1">
    <source>
        <dbReference type="ARBA" id="ARBA00022737"/>
    </source>
</evidence>
<dbReference type="CDD" id="cd00041">
    <property type="entry name" value="CUB"/>
    <property type="match status" value="2"/>
</dbReference>
<dbReference type="Gene3D" id="2.60.120.290">
    <property type="entry name" value="Spermadhesin, CUB domain"/>
    <property type="match status" value="2"/>
</dbReference>
<dbReference type="PANTHER" id="PTHR24251">
    <property type="entry name" value="OVOCHYMASE-RELATED"/>
    <property type="match status" value="1"/>
</dbReference>
<protein>
    <recommendedName>
        <fullName evidence="4">CUB domain-containing protein</fullName>
    </recommendedName>
</protein>
<accession>A0AA36D1V5</accession>
<name>A0AA36D1V5_9BILA</name>
<evidence type="ECO:0000259" key="4">
    <source>
        <dbReference type="PROSITE" id="PS01180"/>
    </source>
</evidence>
<dbReference type="PROSITE" id="PS01180">
    <property type="entry name" value="CUB"/>
    <property type="match status" value="2"/>
</dbReference>
<dbReference type="Pfam" id="PF00431">
    <property type="entry name" value="CUB"/>
    <property type="match status" value="2"/>
</dbReference>
<keyword evidence="2" id="KW-1015">Disulfide bond</keyword>
<feature type="domain" description="CUB" evidence="4">
    <location>
        <begin position="14"/>
        <end position="131"/>
    </location>
</feature>
<evidence type="ECO:0000256" key="2">
    <source>
        <dbReference type="ARBA" id="ARBA00023157"/>
    </source>
</evidence>
<evidence type="ECO:0000313" key="5">
    <source>
        <dbReference type="EMBL" id="CAJ0579390.1"/>
    </source>
</evidence>
<keyword evidence="6" id="KW-1185">Reference proteome</keyword>
<proteinExistence type="predicted"/>
<dbReference type="EMBL" id="CATQJA010002656">
    <property type="protein sequence ID" value="CAJ0579390.1"/>
    <property type="molecule type" value="Genomic_DNA"/>
</dbReference>
<comment type="caution">
    <text evidence="3">Lacks conserved residue(s) required for the propagation of feature annotation.</text>
</comment>
<keyword evidence="1" id="KW-0677">Repeat</keyword>
<dbReference type="SMART" id="SM00042">
    <property type="entry name" value="CUB"/>
    <property type="match status" value="2"/>
</dbReference>
<evidence type="ECO:0000313" key="6">
    <source>
        <dbReference type="Proteomes" id="UP001177023"/>
    </source>
</evidence>
<reference evidence="5" key="1">
    <citation type="submission" date="2023-06" db="EMBL/GenBank/DDBJ databases">
        <authorList>
            <person name="Delattre M."/>
        </authorList>
    </citation>
    <scope>NUCLEOTIDE SEQUENCE</scope>
    <source>
        <strain evidence="5">AF72</strain>
    </source>
</reference>
<dbReference type="PANTHER" id="PTHR24251:SF30">
    <property type="entry name" value="MEMBRANE FRIZZLED-RELATED PROTEIN"/>
    <property type="match status" value="1"/>
</dbReference>
<feature type="non-terminal residue" evidence="5">
    <location>
        <position position="246"/>
    </location>
</feature>
<sequence length="246" mass="27439">MRVFIFLLLFGLICARSIIPGKNVLDEAEESVLFSSPGFPGQYGNSESVYYNYTVNAGHYIRMTFLSFHTENAVDRLRIYDGPDSSYTVLADLSGSKTGTVITSSGPSIYMDFETDIINVDRGFLGRYETFEVGTTPGTDNGCGKSHFTADKFEGITSPNWPQNYTTNLDCNYYLEVPAGQTMQLVFDAFETEHYDYLRVYDGADDQGNLLADLHDSPATPIYFTSTGSKMYLAFSPKIDTKEKVN</sequence>
<dbReference type="InterPro" id="IPR000859">
    <property type="entry name" value="CUB_dom"/>
</dbReference>